<keyword evidence="2" id="KW-0809">Transit peptide</keyword>
<dbReference type="Gramene" id="TraesCS5B03G0177700.1">
    <property type="protein sequence ID" value="TraesCS5B03G0177700.1.CDS1"/>
    <property type="gene ID" value="TraesCS5B03G0177700"/>
</dbReference>
<dbReference type="GeneID" id="123110544"/>
<dbReference type="OMA" id="MAKCMNR"/>
<dbReference type="Gramene" id="TraesLAC5B03G02774260.1">
    <property type="protein sequence ID" value="TraesLAC5B03G02774260.1.CDS1"/>
    <property type="gene ID" value="TraesLAC5B03G02774260"/>
</dbReference>
<evidence type="ECO:0000256" key="1">
    <source>
        <dbReference type="ARBA" id="ARBA00004173"/>
    </source>
</evidence>
<dbReference type="RefSeq" id="XP_044387029.1">
    <property type="nucleotide sequence ID" value="XM_044531094.1"/>
</dbReference>
<dbReference type="Gramene" id="TraesMAC5B03G02818970.1">
    <property type="protein sequence ID" value="TraesMAC5B03G02818970.1.CDS1"/>
    <property type="gene ID" value="TraesMAC5B03G02818970"/>
</dbReference>
<dbReference type="PaxDb" id="4565-Traes_1AS_C291BC35D.2"/>
<evidence type="ECO:0000256" key="3">
    <source>
        <dbReference type="ARBA" id="ARBA00022980"/>
    </source>
</evidence>
<dbReference type="Gramene" id="TraesJAG5B03G02819750.1">
    <property type="protein sequence ID" value="TraesJAG5B03G02819750.1.CDS1"/>
    <property type="gene ID" value="TraesJAG5B03G02819750"/>
</dbReference>
<dbReference type="Pfam" id="PF08561">
    <property type="entry name" value="Ribosomal_L37"/>
    <property type="match status" value="1"/>
</dbReference>
<name>A0A3B6LHA1_WHEAT</name>
<evidence type="ECO:0000256" key="5">
    <source>
        <dbReference type="ARBA" id="ARBA00023274"/>
    </source>
</evidence>
<accession>A0A3B6LHA1</accession>
<dbReference type="Gramene" id="TraesJAG5B03G02819750.2">
    <property type="protein sequence ID" value="TraesJAG5B03G02819750.2.CDS1"/>
    <property type="gene ID" value="TraesJAG5B03G02819750"/>
</dbReference>
<evidence type="ECO:0000256" key="6">
    <source>
        <dbReference type="ARBA" id="ARBA00033752"/>
    </source>
</evidence>
<dbReference type="STRING" id="4565.A0A3B6LHA1"/>
<dbReference type="PANTHER" id="PTHR28595:SF1">
    <property type="entry name" value="LARGE RIBOSOMAL SUBUNIT PROTEIN ML54"/>
    <property type="match status" value="1"/>
</dbReference>
<sequence length="129" mass="14345">MAVSWTRVLKRGVIPRDTAQLVGTRGFAVAAKGKEGGKGGAADAKPVLSKEMKSTGVFGANILKEGSDPKIQPDSEYPGWLWHMIDKRPVLSELRRKDAKVLPYEDQKRFIKLDNRTRIKENNALTVKN</sequence>
<dbReference type="Gramene" id="TraesNOR5B03G02844930.1">
    <property type="protein sequence ID" value="TraesNOR5B03G02844930.1.CDS1"/>
    <property type="gene ID" value="TraesNOR5B03G02844930"/>
</dbReference>
<dbReference type="SMR" id="A0A3B6LHA1"/>
<dbReference type="PANTHER" id="PTHR28595">
    <property type="entry name" value="39S RIBOSOMAL PROTEIN L54, MITOCHONDRIAL"/>
    <property type="match status" value="1"/>
</dbReference>
<protein>
    <recommendedName>
        <fullName evidence="7">Large ribosomal subunit protein mL54</fullName>
    </recommendedName>
</protein>
<evidence type="ECO:0000313" key="8">
    <source>
        <dbReference type="EnsemblPlants" id="TraesCS5B02G072500.1.cds1"/>
    </source>
</evidence>
<reference evidence="8" key="2">
    <citation type="submission" date="2018-10" db="UniProtKB">
        <authorList>
            <consortium name="EnsemblPlants"/>
        </authorList>
    </citation>
    <scope>IDENTIFICATION</scope>
</reference>
<gene>
    <name evidence="8" type="primary">LOC123110544</name>
</gene>
<dbReference type="OrthoDB" id="10252718at2759"/>
<dbReference type="InterPro" id="IPR013870">
    <property type="entry name" value="Ribosomal_mL54"/>
</dbReference>
<dbReference type="EnsemblPlants" id="TraesCS5B02G072500.1">
    <property type="protein sequence ID" value="TraesCS5B02G072500.1.cds1"/>
    <property type="gene ID" value="TraesCS5B02G072500"/>
</dbReference>
<evidence type="ECO:0000256" key="7">
    <source>
        <dbReference type="ARBA" id="ARBA00035179"/>
    </source>
</evidence>
<dbReference type="Gramene" id="TraesLDM5B03G02822210.1">
    <property type="protein sequence ID" value="TraesLDM5B03G02822210.1.CDS1"/>
    <property type="gene ID" value="TraesLDM5B03G02822210"/>
</dbReference>
<dbReference type="GO" id="GO:0005762">
    <property type="term" value="C:mitochondrial large ribosomal subunit"/>
    <property type="evidence" value="ECO:0000318"/>
    <property type="project" value="GO_Central"/>
</dbReference>
<keyword evidence="4" id="KW-0496">Mitochondrion</keyword>
<evidence type="ECO:0000313" key="9">
    <source>
        <dbReference type="Proteomes" id="UP000019116"/>
    </source>
</evidence>
<evidence type="ECO:0000256" key="4">
    <source>
        <dbReference type="ARBA" id="ARBA00023128"/>
    </source>
</evidence>
<organism evidence="8">
    <name type="scientific">Triticum aestivum</name>
    <name type="common">Wheat</name>
    <dbReference type="NCBI Taxonomy" id="4565"/>
    <lineage>
        <taxon>Eukaryota</taxon>
        <taxon>Viridiplantae</taxon>
        <taxon>Streptophyta</taxon>
        <taxon>Embryophyta</taxon>
        <taxon>Tracheophyta</taxon>
        <taxon>Spermatophyta</taxon>
        <taxon>Magnoliopsida</taxon>
        <taxon>Liliopsida</taxon>
        <taxon>Poales</taxon>
        <taxon>Poaceae</taxon>
        <taxon>BOP clade</taxon>
        <taxon>Pooideae</taxon>
        <taxon>Triticodae</taxon>
        <taxon>Triticeae</taxon>
        <taxon>Triticinae</taxon>
        <taxon>Triticum</taxon>
    </lineage>
</organism>
<keyword evidence="3" id="KW-0689">Ribosomal protein</keyword>
<reference evidence="8" key="1">
    <citation type="submission" date="2018-08" db="EMBL/GenBank/DDBJ databases">
        <authorList>
            <person name="Rossello M."/>
        </authorList>
    </citation>
    <scope>NUCLEOTIDE SEQUENCE [LARGE SCALE GENOMIC DNA]</scope>
    <source>
        <strain evidence="8">cv. Chinese Spring</strain>
    </source>
</reference>
<dbReference type="Proteomes" id="UP000019116">
    <property type="component" value="Chromosome 5B"/>
</dbReference>
<comment type="subcellular location">
    <subcellularLocation>
        <location evidence="1">Mitochondrion</location>
    </subcellularLocation>
</comment>
<dbReference type="AlphaFoldDB" id="A0A3B6LHA1"/>
<proteinExistence type="inferred from homology"/>
<evidence type="ECO:0000256" key="2">
    <source>
        <dbReference type="ARBA" id="ARBA00022946"/>
    </source>
</evidence>
<dbReference type="Gramene" id="TraesCS5B02G072500.1">
    <property type="protein sequence ID" value="TraesCS5B02G072500.1.cds1"/>
    <property type="gene ID" value="TraesCS5B02G072500"/>
</dbReference>
<keyword evidence="9" id="KW-1185">Reference proteome</keyword>
<comment type="similarity">
    <text evidence="6">Belongs to the mitochondrion-specific ribosomal protein mL54 family.</text>
</comment>
<keyword evidence="5" id="KW-0687">Ribonucleoprotein</keyword>
<dbReference type="GO" id="GO:0003735">
    <property type="term" value="F:structural constituent of ribosome"/>
    <property type="evidence" value="ECO:0000318"/>
    <property type="project" value="GO_Central"/>
</dbReference>